<evidence type="ECO:0000313" key="3">
    <source>
        <dbReference type="EMBL" id="BDU76087.1"/>
    </source>
</evidence>
<feature type="chain" id="PRO_5041255670" evidence="2">
    <location>
        <begin position="20"/>
        <end position="395"/>
    </location>
</feature>
<accession>A0AA48KD96</accession>
<reference evidence="3" key="1">
    <citation type="journal article" date="2023" name="Int. J. Syst. Evol. Microbiol.">
        <title>Mesoterricola silvestris gen. nov., sp. nov., Mesoterricola sediminis sp. nov., Geothrix oryzae sp. nov., Geothrix edaphica sp. nov., Geothrix rubra sp. nov., and Geothrix limicola sp. nov., six novel members of Acidobacteriota isolated from soils.</title>
        <authorList>
            <person name="Itoh H."/>
            <person name="Sugisawa Y."/>
            <person name="Mise K."/>
            <person name="Xu Z."/>
            <person name="Kuniyasu M."/>
            <person name="Ushijima N."/>
            <person name="Kawano K."/>
            <person name="Kobayashi E."/>
            <person name="Shiratori Y."/>
            <person name="Masuda Y."/>
            <person name="Senoo K."/>
        </authorList>
    </citation>
    <scope>NUCLEOTIDE SEQUENCE</scope>
    <source>
        <strain evidence="3">W786</strain>
    </source>
</reference>
<dbReference type="Proteomes" id="UP001228113">
    <property type="component" value="Chromosome"/>
</dbReference>
<evidence type="ECO:0000256" key="2">
    <source>
        <dbReference type="SAM" id="SignalP"/>
    </source>
</evidence>
<dbReference type="AlphaFoldDB" id="A0AA48KD96"/>
<proteinExistence type="predicted"/>
<keyword evidence="2" id="KW-0732">Signal</keyword>
<evidence type="ECO:0000313" key="4">
    <source>
        <dbReference type="Proteomes" id="UP001228113"/>
    </source>
</evidence>
<dbReference type="KEGG" id="msea:METESE_10450"/>
<keyword evidence="4" id="KW-1185">Reference proteome</keyword>
<organism evidence="3 4">
    <name type="scientific">Mesoterricola sediminis</name>
    <dbReference type="NCBI Taxonomy" id="2927980"/>
    <lineage>
        <taxon>Bacteria</taxon>
        <taxon>Pseudomonadati</taxon>
        <taxon>Acidobacteriota</taxon>
        <taxon>Holophagae</taxon>
        <taxon>Holophagales</taxon>
        <taxon>Holophagaceae</taxon>
        <taxon>Mesoterricola</taxon>
    </lineage>
</organism>
<feature type="signal peptide" evidence="2">
    <location>
        <begin position="1"/>
        <end position="19"/>
    </location>
</feature>
<feature type="compositionally biased region" description="Basic and acidic residues" evidence="1">
    <location>
        <begin position="364"/>
        <end position="388"/>
    </location>
</feature>
<gene>
    <name evidence="3" type="ORF">METESE_10450</name>
</gene>
<evidence type="ECO:0000256" key="1">
    <source>
        <dbReference type="SAM" id="MobiDB-lite"/>
    </source>
</evidence>
<feature type="region of interest" description="Disordered" evidence="1">
    <location>
        <begin position="364"/>
        <end position="395"/>
    </location>
</feature>
<sequence length="395" mass="43854">MKHFKSILVLLLCWNPARAAGANPAESGKEVRVADQPTVFQWAGDQFIVTNSTQSWIKAKDHLSGKISILKLSDGAMGQTLWNGVVTSFRLVNQRTALSRRALQGTWRDYPTILDRGIGSNGMRGYPFLLFESSKEGRFFSYSRMPGFVLGEESSICSWWKQGPNGTLEPDDLIHLELEYPIFLAEHLAPNATTIATSNRYLGLEPFLDYPLRFSGGFVVVSWGAGVIWIISDDPTVSNRTIKLAASDQGFFSGKKRHNPALLGIQVTPNNRILAALRSDVLLYEGLEEGEKGFKNVPACKDESESAQKTKELHKILWKEIDPSDGNITEPDLLNYPGAPAAFIPDEPFRFSFDLNGVIVINGREERPPEAGEDAEKPNKEKASEAMKPKNLKTK</sequence>
<name>A0AA48KD96_9BACT</name>
<protein>
    <submittedName>
        <fullName evidence="3">Uncharacterized protein</fullName>
    </submittedName>
</protein>
<dbReference type="EMBL" id="AP027081">
    <property type="protein sequence ID" value="BDU76087.1"/>
    <property type="molecule type" value="Genomic_DNA"/>
</dbReference>